<sequence length="255" mass="28434">MPGNRNIRRFEETMARQIGLGMLLLALITLLSGCMYRGEQQAGPVSYMDSVDRVQRALDRFQEREGILPIITAGEETPRYEKYRIDLDRLKRLGYLDEIPSAAFEKGGSVYFLVINEEVDPAVKVLDLPTVQKVNDVQRSVTAYRSSHGGRLPGEEAGETYPGLYTVDLSLIGAENDEPVSVYSGETLSYIMDSQGTVYVDYAFDMMQIIDKTQAAPKQGEDLRTILTGNSYFVPVKSLPYRFIDGAPVPVVEAD</sequence>
<gene>
    <name evidence="1" type="ORF">DJ90_3166</name>
</gene>
<evidence type="ECO:0008006" key="3">
    <source>
        <dbReference type="Google" id="ProtNLM"/>
    </source>
</evidence>
<keyword evidence="2" id="KW-1185">Reference proteome</keyword>
<dbReference type="RefSeq" id="WP_051985384.1">
    <property type="nucleotide sequence ID" value="NZ_JAKOBR010000120.1"/>
</dbReference>
<dbReference type="STRING" id="44252.DJ90_3166"/>
<name>A0A090ZDU2_PAEMA</name>
<dbReference type="HOGENOM" id="CLU_094197_0_0_9"/>
<evidence type="ECO:0000313" key="1">
    <source>
        <dbReference type="EMBL" id="KFN09474.1"/>
    </source>
</evidence>
<comment type="caution">
    <text evidence="1">The sequence shown here is derived from an EMBL/GenBank/DDBJ whole genome shotgun (WGS) entry which is preliminary data.</text>
</comment>
<evidence type="ECO:0000313" key="2">
    <source>
        <dbReference type="Proteomes" id="UP000029278"/>
    </source>
</evidence>
<accession>A0A090ZDU2</accession>
<dbReference type="PROSITE" id="PS51257">
    <property type="entry name" value="PROKAR_LIPOPROTEIN"/>
    <property type="match status" value="1"/>
</dbReference>
<dbReference type="Proteomes" id="UP000029278">
    <property type="component" value="Unassembled WGS sequence"/>
</dbReference>
<reference evidence="1 2" key="1">
    <citation type="submission" date="2014-04" db="EMBL/GenBank/DDBJ databases">
        <authorList>
            <person name="Bishop-Lilly K.A."/>
            <person name="Broomall S.M."/>
            <person name="Chain P.S."/>
            <person name="Chertkov O."/>
            <person name="Coyne S.R."/>
            <person name="Daligault H.E."/>
            <person name="Davenport K.W."/>
            <person name="Erkkila T."/>
            <person name="Frey K.G."/>
            <person name="Gibbons H.S."/>
            <person name="Gu W."/>
            <person name="Jaissle J."/>
            <person name="Johnson S.L."/>
            <person name="Koroleva G.I."/>
            <person name="Ladner J.T."/>
            <person name="Lo C.-C."/>
            <person name="Minogue T.D."/>
            <person name="Munk C."/>
            <person name="Palacios G.F."/>
            <person name="Redden C.L."/>
            <person name="Rosenzweig C.N."/>
            <person name="Scholz M.B."/>
            <person name="Teshima H."/>
            <person name="Xu Y."/>
        </authorList>
    </citation>
    <scope>NUCLEOTIDE SEQUENCE [LARGE SCALE GENOMIC DNA]</scope>
    <source>
        <strain evidence="1 2">8244</strain>
    </source>
</reference>
<proteinExistence type="predicted"/>
<dbReference type="PATRIC" id="fig|44252.3.peg.2299"/>
<dbReference type="GeneID" id="77006506"/>
<organism evidence="1 2">
    <name type="scientific">Paenibacillus macerans</name>
    <name type="common">Bacillus macerans</name>
    <dbReference type="NCBI Taxonomy" id="44252"/>
    <lineage>
        <taxon>Bacteria</taxon>
        <taxon>Bacillati</taxon>
        <taxon>Bacillota</taxon>
        <taxon>Bacilli</taxon>
        <taxon>Bacillales</taxon>
        <taxon>Paenibacillaceae</taxon>
        <taxon>Paenibacillus</taxon>
    </lineage>
</organism>
<dbReference type="EMBL" id="JMQA01000022">
    <property type="protein sequence ID" value="KFN09474.1"/>
    <property type="molecule type" value="Genomic_DNA"/>
</dbReference>
<protein>
    <recommendedName>
        <fullName evidence="3">Lipoprotein</fullName>
    </recommendedName>
</protein>
<dbReference type="AlphaFoldDB" id="A0A090ZDU2"/>